<accession>A0ABP3U9S8</accession>
<dbReference type="Proteomes" id="UP001501758">
    <property type="component" value="Unassembled WGS sequence"/>
</dbReference>
<dbReference type="InterPro" id="IPR023393">
    <property type="entry name" value="START-like_dom_sf"/>
</dbReference>
<dbReference type="CDD" id="cd07818">
    <property type="entry name" value="SRPBCC_1"/>
    <property type="match status" value="1"/>
</dbReference>
<evidence type="ECO:0000313" key="2">
    <source>
        <dbReference type="EMBL" id="GAA0726285.1"/>
    </source>
</evidence>
<dbReference type="Gene3D" id="3.30.530.20">
    <property type="match status" value="1"/>
</dbReference>
<reference evidence="3" key="1">
    <citation type="journal article" date="2019" name="Int. J. Syst. Evol. Microbiol.">
        <title>The Global Catalogue of Microorganisms (GCM) 10K type strain sequencing project: providing services to taxonomists for standard genome sequencing and annotation.</title>
        <authorList>
            <consortium name="The Broad Institute Genomics Platform"/>
            <consortium name="The Broad Institute Genome Sequencing Center for Infectious Disease"/>
            <person name="Wu L."/>
            <person name="Ma J."/>
        </authorList>
    </citation>
    <scope>NUCLEOTIDE SEQUENCE [LARGE SCALE GENOMIC DNA]</scope>
    <source>
        <strain evidence="3">JCM 15974</strain>
    </source>
</reference>
<gene>
    <name evidence="2" type="ORF">GCM10009430_33100</name>
</gene>
<dbReference type="InterPro" id="IPR010499">
    <property type="entry name" value="AraC_E-bd"/>
</dbReference>
<dbReference type="Gene3D" id="3.20.80.10">
    <property type="entry name" value="Regulatory factor, effector binding domain"/>
    <property type="match status" value="1"/>
</dbReference>
<dbReference type="Pfam" id="PF06445">
    <property type="entry name" value="GyrI-like"/>
    <property type="match status" value="1"/>
</dbReference>
<dbReference type="InterPro" id="IPR029442">
    <property type="entry name" value="GyrI-like"/>
</dbReference>
<comment type="caution">
    <text evidence="2">The sequence shown here is derived from an EMBL/GenBank/DDBJ whole genome shotgun (WGS) entry which is preliminary data.</text>
</comment>
<organism evidence="2 3">
    <name type="scientific">Aquimarina litoralis</name>
    <dbReference type="NCBI Taxonomy" id="584605"/>
    <lineage>
        <taxon>Bacteria</taxon>
        <taxon>Pseudomonadati</taxon>
        <taxon>Bacteroidota</taxon>
        <taxon>Flavobacteriia</taxon>
        <taxon>Flavobacteriales</taxon>
        <taxon>Flavobacteriaceae</taxon>
        <taxon>Aquimarina</taxon>
    </lineage>
</organism>
<feature type="domain" description="AraC effector-binding" evidence="1">
    <location>
        <begin position="206"/>
        <end position="345"/>
    </location>
</feature>
<protein>
    <submittedName>
        <fullName evidence="2">Effector binding domain-containing protein</fullName>
    </submittedName>
</protein>
<dbReference type="SUPFAM" id="SSF55136">
    <property type="entry name" value="Probable bacterial effector-binding domain"/>
    <property type="match status" value="1"/>
</dbReference>
<dbReference type="RefSeq" id="WP_343913378.1">
    <property type="nucleotide sequence ID" value="NZ_BAAAGE010000003.1"/>
</dbReference>
<sequence>MKIIKYLFFLLLIVVVGGGAYIAMIDGTFQLEESKVINSPDELLFNTVNDYKTWEQWNPWMTDSDDLIIEYSNQTSGVGASYSWKSESQEDGGMKTVKSAPFSSIDQKLTIVLPVVDQITNDVYWKFEKLENQKTKVTWGMKGEQGFMEKLFWMTRDSTVSESLRPMYKKGLDKLDTYTQKKMEEYSINVDGVTEHRGGFYMYNATASSIDEIPDKSAQMLSSVLAYVRQNNLPQTGMPLTVFNEYNEALGTAIYSSGVPVREEVITPADSNILCGSLPRQQVVKTTLKGDYKNLKEAWEAANQYIQKSGLVPSTESPAFEVYRSGPDLQPNPAEWITEIYIPVQ</sequence>
<keyword evidence="3" id="KW-1185">Reference proteome</keyword>
<dbReference type="InterPro" id="IPR011256">
    <property type="entry name" value="Reg_factor_effector_dom_sf"/>
</dbReference>
<name>A0ABP3U9S8_9FLAO</name>
<evidence type="ECO:0000313" key="3">
    <source>
        <dbReference type="Proteomes" id="UP001501758"/>
    </source>
</evidence>
<dbReference type="SUPFAM" id="SSF55961">
    <property type="entry name" value="Bet v1-like"/>
    <property type="match status" value="1"/>
</dbReference>
<dbReference type="EMBL" id="BAAAGE010000003">
    <property type="protein sequence ID" value="GAA0726285.1"/>
    <property type="molecule type" value="Genomic_DNA"/>
</dbReference>
<proteinExistence type="predicted"/>
<dbReference type="SMART" id="SM00871">
    <property type="entry name" value="AraC_E_bind"/>
    <property type="match status" value="1"/>
</dbReference>
<evidence type="ECO:0000259" key="1">
    <source>
        <dbReference type="SMART" id="SM00871"/>
    </source>
</evidence>